<feature type="transmembrane region" description="Helical" evidence="1">
    <location>
        <begin position="7"/>
        <end position="24"/>
    </location>
</feature>
<gene>
    <name evidence="2" type="ORF">KXJ70_09505</name>
</gene>
<name>A0ABS6VRT8_9GAMM</name>
<protein>
    <recommendedName>
        <fullName evidence="4">CidA/LrgA family protein</fullName>
    </recommendedName>
</protein>
<evidence type="ECO:0000256" key="1">
    <source>
        <dbReference type="SAM" id="Phobius"/>
    </source>
</evidence>
<sequence>MLGKLTKFGLPVWFVVSFSLWLLLPTSVLLTLTPVICALLLCSISAVLAVSLYKLYLHQHHRAKGFYGVLCSAILAPPVSILFSYKVDALLTVYPIRDFAALLWILSSMGAVLTIIVCRLMTSVISKRSRIHDYQQAKPKIEVAARLQNASAKT</sequence>
<reference evidence="2" key="1">
    <citation type="submission" date="2021-07" db="EMBL/GenBank/DDBJ databases">
        <title>Zhongshania sp. CAU 1632 isolated from seawater.</title>
        <authorList>
            <person name="Kim W."/>
        </authorList>
    </citation>
    <scope>NUCLEOTIDE SEQUENCE</scope>
    <source>
        <strain evidence="2">CAU 1632</strain>
    </source>
</reference>
<feature type="transmembrane region" description="Helical" evidence="1">
    <location>
        <begin position="65"/>
        <end position="87"/>
    </location>
</feature>
<keyword evidence="1" id="KW-0472">Membrane</keyword>
<proteinExistence type="predicted"/>
<keyword evidence="1" id="KW-1133">Transmembrane helix</keyword>
<dbReference type="RefSeq" id="WP_219043273.1">
    <property type="nucleotide sequence ID" value="NZ_JAHWDQ010000002.1"/>
</dbReference>
<organism evidence="2 3">
    <name type="scientific">Zhongshania aquimaris</name>
    <dbReference type="NCBI Taxonomy" id="2857107"/>
    <lineage>
        <taxon>Bacteria</taxon>
        <taxon>Pseudomonadati</taxon>
        <taxon>Pseudomonadota</taxon>
        <taxon>Gammaproteobacteria</taxon>
        <taxon>Cellvibrionales</taxon>
        <taxon>Spongiibacteraceae</taxon>
        <taxon>Zhongshania</taxon>
    </lineage>
</organism>
<evidence type="ECO:0000313" key="3">
    <source>
        <dbReference type="Proteomes" id="UP001166291"/>
    </source>
</evidence>
<accession>A0ABS6VRT8</accession>
<evidence type="ECO:0000313" key="2">
    <source>
        <dbReference type="EMBL" id="MBW2941012.1"/>
    </source>
</evidence>
<evidence type="ECO:0008006" key="4">
    <source>
        <dbReference type="Google" id="ProtNLM"/>
    </source>
</evidence>
<feature type="transmembrane region" description="Helical" evidence="1">
    <location>
        <begin position="99"/>
        <end position="121"/>
    </location>
</feature>
<dbReference type="EMBL" id="JAHWDQ010000002">
    <property type="protein sequence ID" value="MBW2941012.1"/>
    <property type="molecule type" value="Genomic_DNA"/>
</dbReference>
<keyword evidence="3" id="KW-1185">Reference proteome</keyword>
<comment type="caution">
    <text evidence="2">The sequence shown here is derived from an EMBL/GenBank/DDBJ whole genome shotgun (WGS) entry which is preliminary data.</text>
</comment>
<keyword evidence="1" id="KW-0812">Transmembrane</keyword>
<dbReference type="Proteomes" id="UP001166291">
    <property type="component" value="Unassembled WGS sequence"/>
</dbReference>
<feature type="transmembrane region" description="Helical" evidence="1">
    <location>
        <begin position="30"/>
        <end position="53"/>
    </location>
</feature>